<evidence type="ECO:0000256" key="4">
    <source>
        <dbReference type="ARBA" id="ARBA00022677"/>
    </source>
</evidence>
<evidence type="ECO:0000256" key="7">
    <source>
        <dbReference type="ARBA" id="ARBA00023136"/>
    </source>
</evidence>
<dbReference type="InterPro" id="IPR000136">
    <property type="entry name" value="Oleosin"/>
</dbReference>
<dbReference type="Pfam" id="PF01277">
    <property type="entry name" value="Oleosin"/>
    <property type="match status" value="1"/>
</dbReference>
<keyword evidence="10" id="KW-1185">Reference proteome</keyword>
<accession>A0A2G9GPJ5</accession>
<dbReference type="STRING" id="429701.A0A2G9GPJ5"/>
<comment type="similarity">
    <text evidence="3">Belongs to the oleosin family.</text>
</comment>
<evidence type="ECO:0000256" key="1">
    <source>
        <dbReference type="ARBA" id="ARBA00004141"/>
    </source>
</evidence>
<evidence type="ECO:0008006" key="11">
    <source>
        <dbReference type="Google" id="ProtNLM"/>
    </source>
</evidence>
<evidence type="ECO:0000256" key="2">
    <source>
        <dbReference type="ARBA" id="ARBA00004502"/>
    </source>
</evidence>
<dbReference type="PANTHER" id="PTHR33203:SF37">
    <property type="entry name" value="GLYCINE-RICH PROTEIN _ OLEOSIN"/>
    <property type="match status" value="1"/>
</dbReference>
<comment type="subcellular location">
    <subcellularLocation>
        <location evidence="2">Lipid droplet</location>
    </subcellularLocation>
    <subcellularLocation>
        <location evidence="1">Membrane</location>
        <topology evidence="1">Multi-pass membrane protein</topology>
    </subcellularLocation>
</comment>
<keyword evidence="7 8" id="KW-0472">Membrane</keyword>
<comment type="caution">
    <text evidence="9">The sequence shown here is derived from an EMBL/GenBank/DDBJ whole genome shotgun (WGS) entry which is preliminary data.</text>
</comment>
<dbReference type="AlphaFoldDB" id="A0A2G9GPJ5"/>
<organism evidence="9 10">
    <name type="scientific">Handroanthus impetiginosus</name>
    <dbReference type="NCBI Taxonomy" id="429701"/>
    <lineage>
        <taxon>Eukaryota</taxon>
        <taxon>Viridiplantae</taxon>
        <taxon>Streptophyta</taxon>
        <taxon>Embryophyta</taxon>
        <taxon>Tracheophyta</taxon>
        <taxon>Spermatophyta</taxon>
        <taxon>Magnoliopsida</taxon>
        <taxon>eudicotyledons</taxon>
        <taxon>Gunneridae</taxon>
        <taxon>Pentapetalae</taxon>
        <taxon>asterids</taxon>
        <taxon>lamiids</taxon>
        <taxon>Lamiales</taxon>
        <taxon>Bignoniaceae</taxon>
        <taxon>Crescentiina</taxon>
        <taxon>Tabebuia alliance</taxon>
        <taxon>Handroanthus</taxon>
    </lineage>
</organism>
<dbReference type="Proteomes" id="UP000231279">
    <property type="component" value="Unassembled WGS sequence"/>
</dbReference>
<dbReference type="OrthoDB" id="1428009at2759"/>
<dbReference type="GO" id="GO:0016020">
    <property type="term" value="C:membrane"/>
    <property type="evidence" value="ECO:0007669"/>
    <property type="project" value="UniProtKB-SubCell"/>
</dbReference>
<name>A0A2G9GPJ5_9LAMI</name>
<dbReference type="GO" id="GO:0009791">
    <property type="term" value="P:post-embryonic development"/>
    <property type="evidence" value="ECO:0007669"/>
    <property type="project" value="UniProtKB-ARBA"/>
</dbReference>
<evidence type="ECO:0000313" key="9">
    <source>
        <dbReference type="EMBL" id="PIN06930.1"/>
    </source>
</evidence>
<sequence length="141" mass="14772">MEQRSLRISGKRAFLASIAGLIIGGPLIGLMGISFIATMTLLLVTSPLFIIFSPVLFGAACVFGLTMIGFAVAGAMAVAGVSAVAWALRSLTTRKGVPNYTSAGVSDKMIESGGDAEGNNWAGYIQQKPYHPREHVTVNRG</sequence>
<dbReference type="GO" id="GO:0048608">
    <property type="term" value="P:reproductive structure development"/>
    <property type="evidence" value="ECO:0007669"/>
    <property type="project" value="UniProtKB-ARBA"/>
</dbReference>
<dbReference type="GO" id="GO:0012511">
    <property type="term" value="C:monolayer-surrounded lipid storage body"/>
    <property type="evidence" value="ECO:0007669"/>
    <property type="project" value="InterPro"/>
</dbReference>
<evidence type="ECO:0000256" key="6">
    <source>
        <dbReference type="ARBA" id="ARBA00022989"/>
    </source>
</evidence>
<feature type="transmembrane region" description="Helical" evidence="8">
    <location>
        <begin position="12"/>
        <end position="43"/>
    </location>
</feature>
<evidence type="ECO:0000256" key="3">
    <source>
        <dbReference type="ARBA" id="ARBA00010858"/>
    </source>
</evidence>
<gene>
    <name evidence="9" type="ORF">CDL12_20509</name>
</gene>
<feature type="transmembrane region" description="Helical" evidence="8">
    <location>
        <begin position="55"/>
        <end position="88"/>
    </location>
</feature>
<keyword evidence="4" id="KW-0551">Lipid droplet</keyword>
<protein>
    <recommendedName>
        <fullName evidence="11">Oleosin</fullName>
    </recommendedName>
</protein>
<keyword evidence="5 8" id="KW-0812">Transmembrane</keyword>
<keyword evidence="6 8" id="KW-1133">Transmembrane helix</keyword>
<dbReference type="PANTHER" id="PTHR33203">
    <property type="entry name" value="OLEOSIN"/>
    <property type="match status" value="1"/>
</dbReference>
<proteinExistence type="inferred from homology"/>
<evidence type="ECO:0000256" key="8">
    <source>
        <dbReference type="SAM" id="Phobius"/>
    </source>
</evidence>
<evidence type="ECO:0000256" key="5">
    <source>
        <dbReference type="ARBA" id="ARBA00022692"/>
    </source>
</evidence>
<reference evidence="10" key="1">
    <citation type="journal article" date="2018" name="Gigascience">
        <title>Genome assembly of the Pink Ipe (Handroanthus impetiginosus, Bignoniaceae), a highly valued, ecologically keystone Neotropical timber forest tree.</title>
        <authorList>
            <person name="Silva-Junior O.B."/>
            <person name="Grattapaglia D."/>
            <person name="Novaes E."/>
            <person name="Collevatti R.G."/>
        </authorList>
    </citation>
    <scope>NUCLEOTIDE SEQUENCE [LARGE SCALE GENOMIC DNA]</scope>
    <source>
        <strain evidence="10">cv. UFG-1</strain>
    </source>
</reference>
<evidence type="ECO:0000313" key="10">
    <source>
        <dbReference type="Proteomes" id="UP000231279"/>
    </source>
</evidence>
<dbReference type="EMBL" id="NKXS01004274">
    <property type="protein sequence ID" value="PIN06930.1"/>
    <property type="molecule type" value="Genomic_DNA"/>
</dbReference>
<dbReference type="GO" id="GO:0019915">
    <property type="term" value="P:lipid storage"/>
    <property type="evidence" value="ECO:0007669"/>
    <property type="project" value="TreeGrafter"/>
</dbReference>